<sequence>MRVWWTFSLVVLSVLCKGDGSSWEDYYAEKYESQGKYGDYVRQVDLELRRCKSGVTPHSLDRELCDWTTNLEFTLNNKQNISRALELFNYMVAVVPKDYTFVNILRHSLNHRMAVLMNHQQVKYYTSDLVQGKITNAQYPFAHGYLAPLGEHPVEYNVRNPIQFYLCRGETYISKVLYSYLLESHRITNAEGTDDITMAVVTDDVIKLATMLGYPQYIHDILRMYPLEKREHNNLLGSAYLAYGAGNKEGLKVIVSYLECDNVRSEVRSKCTAITEYDDSNSDQDTEDRLSLLLGEMPKAYMSLPRDFTFNGKTVRDVLAQLLQHT</sequence>
<gene>
    <name evidence="2" type="ORF">IWQ62_002348</name>
</gene>
<accession>A0A9W8AW91</accession>
<feature type="chain" id="PRO_5040892636" evidence="1">
    <location>
        <begin position="21"/>
        <end position="326"/>
    </location>
</feature>
<dbReference type="EMBL" id="JANBPY010000485">
    <property type="protein sequence ID" value="KAJ1966632.1"/>
    <property type="molecule type" value="Genomic_DNA"/>
</dbReference>
<protein>
    <submittedName>
        <fullName evidence="2">Uncharacterized protein</fullName>
    </submittedName>
</protein>
<keyword evidence="1" id="KW-0732">Signal</keyword>
<reference evidence="2" key="1">
    <citation type="submission" date="2022-07" db="EMBL/GenBank/DDBJ databases">
        <title>Phylogenomic reconstructions and comparative analyses of Kickxellomycotina fungi.</title>
        <authorList>
            <person name="Reynolds N.K."/>
            <person name="Stajich J.E."/>
            <person name="Barry K."/>
            <person name="Grigoriev I.V."/>
            <person name="Crous P."/>
            <person name="Smith M.E."/>
        </authorList>
    </citation>
    <scope>NUCLEOTIDE SEQUENCE</scope>
    <source>
        <strain evidence="2">RSA 1196</strain>
    </source>
</reference>
<comment type="caution">
    <text evidence="2">The sequence shown here is derived from an EMBL/GenBank/DDBJ whole genome shotgun (WGS) entry which is preliminary data.</text>
</comment>
<evidence type="ECO:0000313" key="3">
    <source>
        <dbReference type="Proteomes" id="UP001150925"/>
    </source>
</evidence>
<evidence type="ECO:0000313" key="2">
    <source>
        <dbReference type="EMBL" id="KAJ1966632.1"/>
    </source>
</evidence>
<keyword evidence="3" id="KW-1185">Reference proteome</keyword>
<proteinExistence type="predicted"/>
<feature type="signal peptide" evidence="1">
    <location>
        <begin position="1"/>
        <end position="20"/>
    </location>
</feature>
<organism evidence="2 3">
    <name type="scientific">Dispira parvispora</name>
    <dbReference type="NCBI Taxonomy" id="1520584"/>
    <lineage>
        <taxon>Eukaryota</taxon>
        <taxon>Fungi</taxon>
        <taxon>Fungi incertae sedis</taxon>
        <taxon>Zoopagomycota</taxon>
        <taxon>Kickxellomycotina</taxon>
        <taxon>Dimargaritomycetes</taxon>
        <taxon>Dimargaritales</taxon>
        <taxon>Dimargaritaceae</taxon>
        <taxon>Dispira</taxon>
    </lineage>
</organism>
<evidence type="ECO:0000256" key="1">
    <source>
        <dbReference type="SAM" id="SignalP"/>
    </source>
</evidence>
<dbReference type="Proteomes" id="UP001150925">
    <property type="component" value="Unassembled WGS sequence"/>
</dbReference>
<dbReference type="AlphaFoldDB" id="A0A9W8AW91"/>
<name>A0A9W8AW91_9FUNG</name>